<comment type="caution">
    <text evidence="1">The sequence shown here is derived from an EMBL/GenBank/DDBJ whole genome shotgun (WGS) entry which is preliminary data.</text>
</comment>
<gene>
    <name evidence="1" type="ORF">ACH5RR_008981</name>
</gene>
<dbReference type="EMBL" id="JBJUIK010000004">
    <property type="protein sequence ID" value="KAL3529659.1"/>
    <property type="molecule type" value="Genomic_DNA"/>
</dbReference>
<protein>
    <submittedName>
        <fullName evidence="1">Uncharacterized protein</fullName>
    </submittedName>
</protein>
<reference evidence="1 2" key="1">
    <citation type="submission" date="2024-11" db="EMBL/GenBank/DDBJ databases">
        <title>A near-complete genome assembly of Cinchona calisaya.</title>
        <authorList>
            <person name="Lian D.C."/>
            <person name="Zhao X.W."/>
            <person name="Wei L."/>
        </authorList>
    </citation>
    <scope>NUCLEOTIDE SEQUENCE [LARGE SCALE GENOMIC DNA]</scope>
    <source>
        <tissue evidence="1">Nenye</tissue>
    </source>
</reference>
<evidence type="ECO:0000313" key="1">
    <source>
        <dbReference type="EMBL" id="KAL3529659.1"/>
    </source>
</evidence>
<proteinExistence type="predicted"/>
<dbReference type="AlphaFoldDB" id="A0ABD3ADA7"/>
<accession>A0ABD3ADA7</accession>
<name>A0ABD3ADA7_9GENT</name>
<keyword evidence="2" id="KW-1185">Reference proteome</keyword>
<sequence>MGLQIIEKIGKVELGVGFVPFYLTDSSCVSCIYAEEEVGSWFCSTLPVEEDQGKWKTKPIAILDRRMINQQALDEWNECDFAQKNETPESNYESRVNRRRTKWKVPDDNVIKLNIGFFRNSYNGRSGYGVVARDWLRDILKVWAISERNKHNIIEDIAETIRFPS</sequence>
<evidence type="ECO:0000313" key="2">
    <source>
        <dbReference type="Proteomes" id="UP001630127"/>
    </source>
</evidence>
<organism evidence="1 2">
    <name type="scientific">Cinchona calisaya</name>
    <dbReference type="NCBI Taxonomy" id="153742"/>
    <lineage>
        <taxon>Eukaryota</taxon>
        <taxon>Viridiplantae</taxon>
        <taxon>Streptophyta</taxon>
        <taxon>Embryophyta</taxon>
        <taxon>Tracheophyta</taxon>
        <taxon>Spermatophyta</taxon>
        <taxon>Magnoliopsida</taxon>
        <taxon>eudicotyledons</taxon>
        <taxon>Gunneridae</taxon>
        <taxon>Pentapetalae</taxon>
        <taxon>asterids</taxon>
        <taxon>lamiids</taxon>
        <taxon>Gentianales</taxon>
        <taxon>Rubiaceae</taxon>
        <taxon>Cinchonoideae</taxon>
        <taxon>Cinchoneae</taxon>
        <taxon>Cinchona</taxon>
    </lineage>
</organism>
<dbReference type="Proteomes" id="UP001630127">
    <property type="component" value="Unassembled WGS sequence"/>
</dbReference>